<dbReference type="SMART" id="SM00387">
    <property type="entry name" value="HATPase_c"/>
    <property type="match status" value="1"/>
</dbReference>
<dbReference type="InterPro" id="IPR005467">
    <property type="entry name" value="His_kinase_dom"/>
</dbReference>
<dbReference type="PRINTS" id="PR00344">
    <property type="entry name" value="BCTRLSENSOR"/>
</dbReference>
<evidence type="ECO:0000256" key="9">
    <source>
        <dbReference type="ARBA" id="ARBA00022741"/>
    </source>
</evidence>
<organism evidence="18 19">
    <name type="scientific">Niallia nealsonii</name>
    <dbReference type="NCBI Taxonomy" id="115979"/>
    <lineage>
        <taxon>Bacteria</taxon>
        <taxon>Bacillati</taxon>
        <taxon>Bacillota</taxon>
        <taxon>Bacilli</taxon>
        <taxon>Bacillales</taxon>
        <taxon>Bacillaceae</taxon>
        <taxon>Niallia</taxon>
    </lineage>
</organism>
<evidence type="ECO:0000259" key="16">
    <source>
        <dbReference type="PROSITE" id="PS50109"/>
    </source>
</evidence>
<dbReference type="PROSITE" id="PS50109">
    <property type="entry name" value="HIS_KIN"/>
    <property type="match status" value="1"/>
</dbReference>
<dbReference type="CDD" id="cd00075">
    <property type="entry name" value="HATPase"/>
    <property type="match status" value="1"/>
</dbReference>
<evidence type="ECO:0000256" key="13">
    <source>
        <dbReference type="ARBA" id="ARBA00023012"/>
    </source>
</evidence>
<dbReference type="SMART" id="SM00388">
    <property type="entry name" value="HisKA"/>
    <property type="match status" value="1"/>
</dbReference>
<dbReference type="Gene3D" id="6.10.340.10">
    <property type="match status" value="1"/>
</dbReference>
<keyword evidence="7" id="KW-0808">Transferase</keyword>
<evidence type="ECO:0000256" key="2">
    <source>
        <dbReference type="ARBA" id="ARBA00004651"/>
    </source>
</evidence>
<dbReference type="GO" id="GO:0005886">
    <property type="term" value="C:plasma membrane"/>
    <property type="evidence" value="ECO:0007669"/>
    <property type="project" value="UniProtKB-SubCell"/>
</dbReference>
<dbReference type="InterPro" id="IPR004358">
    <property type="entry name" value="Sig_transdc_His_kin-like_C"/>
</dbReference>
<keyword evidence="8 15" id="KW-0812">Transmembrane</keyword>
<keyword evidence="19" id="KW-1185">Reference proteome</keyword>
<dbReference type="InterPro" id="IPR041610">
    <property type="entry name" value="ArlS_N"/>
</dbReference>
<dbReference type="OrthoDB" id="9786919at2"/>
<evidence type="ECO:0000313" key="18">
    <source>
        <dbReference type="EMBL" id="PKG22402.1"/>
    </source>
</evidence>
<dbReference type="Pfam" id="PF02518">
    <property type="entry name" value="HATPase_c"/>
    <property type="match status" value="1"/>
</dbReference>
<dbReference type="Pfam" id="PF00512">
    <property type="entry name" value="HisKA"/>
    <property type="match status" value="1"/>
</dbReference>
<dbReference type="GO" id="GO:0000155">
    <property type="term" value="F:phosphorelay sensor kinase activity"/>
    <property type="evidence" value="ECO:0007669"/>
    <property type="project" value="InterPro"/>
</dbReference>
<evidence type="ECO:0000256" key="5">
    <source>
        <dbReference type="ARBA" id="ARBA00022475"/>
    </source>
</evidence>
<dbReference type="InterPro" id="IPR036890">
    <property type="entry name" value="HATPase_C_sf"/>
</dbReference>
<comment type="catalytic activity">
    <reaction evidence="1">
        <text>ATP + protein L-histidine = ADP + protein N-phospho-L-histidine.</text>
        <dbReference type="EC" id="2.7.13.3"/>
    </reaction>
</comment>
<dbReference type="InterPro" id="IPR003594">
    <property type="entry name" value="HATPase_dom"/>
</dbReference>
<keyword evidence="5" id="KW-1003">Cell membrane</keyword>
<evidence type="ECO:0000256" key="6">
    <source>
        <dbReference type="ARBA" id="ARBA00022553"/>
    </source>
</evidence>
<keyword evidence="12 15" id="KW-1133">Transmembrane helix</keyword>
<evidence type="ECO:0000256" key="10">
    <source>
        <dbReference type="ARBA" id="ARBA00022777"/>
    </source>
</evidence>
<feature type="transmembrane region" description="Helical" evidence="15">
    <location>
        <begin position="7"/>
        <end position="30"/>
    </location>
</feature>
<keyword evidence="14 15" id="KW-0472">Membrane</keyword>
<dbReference type="Gene3D" id="3.30.565.10">
    <property type="entry name" value="Histidine kinase-like ATPase, C-terminal domain"/>
    <property type="match status" value="1"/>
</dbReference>
<evidence type="ECO:0000256" key="11">
    <source>
        <dbReference type="ARBA" id="ARBA00022840"/>
    </source>
</evidence>
<dbReference type="EMBL" id="PISE01000043">
    <property type="protein sequence ID" value="PKG22402.1"/>
    <property type="molecule type" value="Genomic_DNA"/>
</dbReference>
<dbReference type="FunFam" id="1.10.287.130:FF:000001">
    <property type="entry name" value="Two-component sensor histidine kinase"/>
    <property type="match status" value="1"/>
</dbReference>
<comment type="caution">
    <text evidence="18">The sequence shown here is derived from an EMBL/GenBank/DDBJ whole genome shotgun (WGS) entry which is preliminary data.</text>
</comment>
<dbReference type="SUPFAM" id="SSF55874">
    <property type="entry name" value="ATPase domain of HSP90 chaperone/DNA topoisomerase II/histidine kinase"/>
    <property type="match status" value="1"/>
</dbReference>
<dbReference type="RefSeq" id="WP_101178459.1">
    <property type="nucleotide sequence ID" value="NZ_PISE01000043.1"/>
</dbReference>
<dbReference type="InterPro" id="IPR036097">
    <property type="entry name" value="HisK_dim/P_sf"/>
</dbReference>
<evidence type="ECO:0000256" key="12">
    <source>
        <dbReference type="ARBA" id="ARBA00022989"/>
    </source>
</evidence>
<keyword evidence="11" id="KW-0067">ATP-binding</keyword>
<dbReference type="InterPro" id="IPR003660">
    <property type="entry name" value="HAMP_dom"/>
</dbReference>
<evidence type="ECO:0000256" key="14">
    <source>
        <dbReference type="ARBA" id="ARBA00023136"/>
    </source>
</evidence>
<evidence type="ECO:0000313" key="19">
    <source>
        <dbReference type="Proteomes" id="UP000233375"/>
    </source>
</evidence>
<sequence>MKIRTRIQLFSTIFLFIIMLVVNMSIYIIFQTLLYNDVLNKTMANVEQATTSIQTLKTEASIENMIRAYVPADGMIQIIGANETILTSTKNADYAKVSSGFETRQIEEIVEQNNHIFAVVNMPIIWEDGTIVTLVMTENIESTRHILGILGIILIAASIIIIIPTYFAGRLLSNLLLSPIQSMIKTMEEIQSSGDFKQLSFDLRKKDELYQLGETFNKMIILLKKQFERQQQFVSDASHELKTPLTVIESYANMLKRWGKKREDILDEAVEAIHSESIRMKEMTNQMLELASGNGQMNLELETIDLAAIATETAKKMEIAHQRSIIVNGALDDAFIKGDKQKIKQLLFILLDNAIKYSSNSITIKITKSDNIRCEIIDNGTGIAKEDLEHIFERFYRVDKARSRESGGSGLGLAIAQKIVRAHNGEIQVESMVGEGTKVICIFSFYQ</sequence>
<keyword evidence="10 18" id="KW-0418">Kinase</keyword>
<dbReference type="PANTHER" id="PTHR45528">
    <property type="entry name" value="SENSOR HISTIDINE KINASE CPXA"/>
    <property type="match status" value="1"/>
</dbReference>
<evidence type="ECO:0000259" key="17">
    <source>
        <dbReference type="PROSITE" id="PS50885"/>
    </source>
</evidence>
<name>A0A2N0YYS2_9BACI</name>
<proteinExistence type="predicted"/>
<dbReference type="FunFam" id="3.30.565.10:FF:000006">
    <property type="entry name" value="Sensor histidine kinase WalK"/>
    <property type="match status" value="1"/>
</dbReference>
<dbReference type="Pfam" id="PF18719">
    <property type="entry name" value="ArlS_N"/>
    <property type="match status" value="1"/>
</dbReference>
<feature type="domain" description="Histidine kinase" evidence="16">
    <location>
        <begin position="236"/>
        <end position="447"/>
    </location>
</feature>
<dbReference type="Pfam" id="PF00672">
    <property type="entry name" value="HAMP"/>
    <property type="match status" value="1"/>
</dbReference>
<evidence type="ECO:0000256" key="7">
    <source>
        <dbReference type="ARBA" id="ARBA00022679"/>
    </source>
</evidence>
<dbReference type="InterPro" id="IPR050398">
    <property type="entry name" value="HssS/ArlS-like"/>
</dbReference>
<feature type="domain" description="HAMP" evidence="17">
    <location>
        <begin position="174"/>
        <end position="228"/>
    </location>
</feature>
<dbReference type="CDD" id="cd00082">
    <property type="entry name" value="HisKA"/>
    <property type="match status" value="1"/>
</dbReference>
<evidence type="ECO:0000256" key="4">
    <source>
        <dbReference type="ARBA" id="ARBA00015735"/>
    </source>
</evidence>
<reference evidence="18 19" key="1">
    <citation type="journal article" date="2003" name="Int. J. Syst. Evol. Microbiol.">
        <title>Bacillus nealsonii sp. nov., isolated from a spacecraft-assembly facility, whose spores are gamma-radiation resistant.</title>
        <authorList>
            <person name="Venkateswaran K."/>
            <person name="Kempf M."/>
            <person name="Chen F."/>
            <person name="Satomi M."/>
            <person name="Nicholson W."/>
            <person name="Kern R."/>
        </authorList>
    </citation>
    <scope>NUCLEOTIDE SEQUENCE [LARGE SCALE GENOMIC DNA]</scope>
    <source>
        <strain evidence="18 19">FO-92</strain>
    </source>
</reference>
<dbReference type="InterPro" id="IPR003661">
    <property type="entry name" value="HisK_dim/P_dom"/>
</dbReference>
<comment type="subcellular location">
    <subcellularLocation>
        <location evidence="2">Cell membrane</location>
        <topology evidence="2">Multi-pass membrane protein</topology>
    </subcellularLocation>
</comment>
<dbReference type="SMART" id="SM00304">
    <property type="entry name" value="HAMP"/>
    <property type="match status" value="1"/>
</dbReference>
<dbReference type="GO" id="GO:0005524">
    <property type="term" value="F:ATP binding"/>
    <property type="evidence" value="ECO:0007669"/>
    <property type="project" value="UniProtKB-KW"/>
</dbReference>
<accession>A0A2N0YYS2</accession>
<gene>
    <name evidence="18" type="ORF">CWS01_17470</name>
</gene>
<keyword evidence="9" id="KW-0547">Nucleotide-binding</keyword>
<evidence type="ECO:0000256" key="8">
    <source>
        <dbReference type="ARBA" id="ARBA00022692"/>
    </source>
</evidence>
<dbReference type="SUPFAM" id="SSF47384">
    <property type="entry name" value="Homodimeric domain of signal transducing histidine kinase"/>
    <property type="match status" value="1"/>
</dbReference>
<dbReference type="Gene3D" id="1.10.287.130">
    <property type="match status" value="1"/>
</dbReference>
<keyword evidence="13" id="KW-0902">Two-component regulatory system</keyword>
<evidence type="ECO:0000256" key="1">
    <source>
        <dbReference type="ARBA" id="ARBA00000085"/>
    </source>
</evidence>
<dbReference type="AlphaFoldDB" id="A0A2N0YYS2"/>
<feature type="transmembrane region" description="Helical" evidence="15">
    <location>
        <begin position="146"/>
        <end position="168"/>
    </location>
</feature>
<dbReference type="PROSITE" id="PS50885">
    <property type="entry name" value="HAMP"/>
    <property type="match status" value="1"/>
</dbReference>
<dbReference type="PANTHER" id="PTHR45528:SF1">
    <property type="entry name" value="SENSOR HISTIDINE KINASE CPXA"/>
    <property type="match status" value="1"/>
</dbReference>
<dbReference type="EC" id="2.7.13.3" evidence="3"/>
<evidence type="ECO:0000256" key="3">
    <source>
        <dbReference type="ARBA" id="ARBA00012438"/>
    </source>
</evidence>
<dbReference type="CDD" id="cd06225">
    <property type="entry name" value="HAMP"/>
    <property type="match status" value="1"/>
</dbReference>
<evidence type="ECO:0000256" key="15">
    <source>
        <dbReference type="SAM" id="Phobius"/>
    </source>
</evidence>
<dbReference type="Proteomes" id="UP000233375">
    <property type="component" value="Unassembled WGS sequence"/>
</dbReference>
<protein>
    <recommendedName>
        <fullName evidence="4">Signal transduction histidine-protein kinase ArlS</fullName>
        <ecNumber evidence="3">2.7.13.3</ecNumber>
    </recommendedName>
</protein>
<keyword evidence="6" id="KW-0597">Phosphoprotein</keyword>